<evidence type="ECO:0000313" key="4">
    <source>
        <dbReference type="Proteomes" id="UP000032841"/>
    </source>
</evidence>
<dbReference type="Proteomes" id="UP000032841">
    <property type="component" value="Chromosome"/>
</dbReference>
<dbReference type="Pfam" id="PF05598">
    <property type="entry name" value="DUF772"/>
    <property type="match status" value="1"/>
</dbReference>
<dbReference type="PANTHER" id="PTHR33803">
    <property type="entry name" value="IS1478 TRANSPOSASE"/>
    <property type="match status" value="1"/>
</dbReference>
<dbReference type="GO" id="GO:0004803">
    <property type="term" value="F:transposase activity"/>
    <property type="evidence" value="ECO:0007669"/>
    <property type="project" value="InterPro"/>
</dbReference>
<dbReference type="eggNOG" id="COG3039">
    <property type="taxonomic scope" value="Bacteria"/>
</dbReference>
<dbReference type="InterPro" id="IPR008490">
    <property type="entry name" value="Transposase_InsH_N"/>
</dbReference>
<gene>
    <name evidence="3" type="ORF">BN5_1929</name>
</gene>
<organism evidence="3 4">
    <name type="scientific">Ectopseudomonas oleovorans (strain CECT 5344)</name>
    <name type="common">Pseudomonas pseudoalcaligenes</name>
    <dbReference type="NCBI Taxonomy" id="1182590"/>
    <lineage>
        <taxon>Bacteria</taxon>
        <taxon>Pseudomonadati</taxon>
        <taxon>Pseudomonadota</taxon>
        <taxon>Gammaproteobacteria</taxon>
        <taxon>Pseudomonadales</taxon>
        <taxon>Pseudomonadaceae</taxon>
        <taxon>Ectopseudomonas</taxon>
    </lineage>
</organism>
<dbReference type="AlphaFoldDB" id="W6QX00"/>
<feature type="domain" description="Transposase InsH N-terminal" evidence="1">
    <location>
        <begin position="71"/>
        <end position="137"/>
    </location>
</feature>
<protein>
    <submittedName>
        <fullName evidence="3">Uncharacterized protein</fullName>
    </submittedName>
</protein>
<reference evidence="3 4" key="1">
    <citation type="submission" date="2013-11" db="EMBL/GenBank/DDBJ databases">
        <title>Complete genome sequence of the cyanide-degrading bacterium Pseudomonas pseudoalcaligenes CECT 5344.</title>
        <authorList>
            <person name="Wibberg D."/>
            <person name="Puehler A."/>
            <person name="Schlueter A."/>
        </authorList>
    </citation>
    <scope>NUCLEOTIDE SEQUENCE [LARGE SCALE GENOMIC DNA]</scope>
    <source>
        <strain evidence="4">CECT 5344</strain>
    </source>
</reference>
<evidence type="ECO:0000313" key="3">
    <source>
        <dbReference type="EMBL" id="CDM40503.1"/>
    </source>
</evidence>
<dbReference type="HOGENOM" id="CLU_040038_0_0_6"/>
<dbReference type="Pfam" id="PF13751">
    <property type="entry name" value="DDE_Tnp_1_6"/>
    <property type="match status" value="1"/>
</dbReference>
<dbReference type="NCBIfam" id="NF033578">
    <property type="entry name" value="transpos_IS5_1"/>
    <property type="match status" value="1"/>
</dbReference>
<dbReference type="EMBL" id="HG916826">
    <property type="protein sequence ID" value="CDM40503.1"/>
    <property type="molecule type" value="Genomic_DNA"/>
</dbReference>
<feature type="domain" description="Transposase DDE" evidence="2">
    <location>
        <begin position="386"/>
        <end position="448"/>
    </location>
</feature>
<evidence type="ECO:0000259" key="2">
    <source>
        <dbReference type="Pfam" id="PF13751"/>
    </source>
</evidence>
<dbReference type="KEGG" id="ppse:BN5_1929"/>
<evidence type="ECO:0000259" key="1">
    <source>
        <dbReference type="Pfam" id="PF05598"/>
    </source>
</evidence>
<dbReference type="GO" id="GO:0003677">
    <property type="term" value="F:DNA binding"/>
    <property type="evidence" value="ECO:0007669"/>
    <property type="project" value="InterPro"/>
</dbReference>
<sequence>MLFACPATDDFFRSRIDHMIDLRHPLAVLSSRMPWQEIEARVAQVFSRKGRAGVAMPDLDLFGEQVQRAPATNNAGRPRVPLRIMIALLYLKHAFNESDEGVVERWGETPTWQFFSGQAYFEHHRPCDATTLIKFRQLLGEEGVEELLAQTINVAVDLKLIKPQELTRVIVDSTVQHKAIAHPTDSRLLETARTKLVEAAKDAGIELKQTFAKEGQHLSHKAGRYAHARQFKRMRRAIKRQRTIVGRLQREIDRKASAIGAAVRQALGETLNKAHRIVTQSGQRKAADGQPKLYAWHAPEVDCISKGKAKQPYEFGVKVGIASTLRGNLIVGAKAFHGNPYDGHTLNEQLEQAAILMQDSSSKPATAFVDLGYRGVDADNPDVHIVHRGKAKRISEQERRQLRRRQAIEPIIGHLKADHRMGRCHLKGERGDRLHAVLCAAGFNIKWLLRMIVKKGVSFLRSVFLCPQQASVLDRSWVAAVMALVIRAENTWLSARHSSSLHRRAGAHASVSD</sequence>
<dbReference type="GO" id="GO:0006313">
    <property type="term" value="P:DNA transposition"/>
    <property type="evidence" value="ECO:0007669"/>
    <property type="project" value="InterPro"/>
</dbReference>
<dbReference type="PANTHER" id="PTHR33803:SF3">
    <property type="entry name" value="BLL1974 PROTEIN"/>
    <property type="match status" value="1"/>
</dbReference>
<proteinExistence type="predicted"/>
<dbReference type="InterPro" id="IPR047710">
    <property type="entry name" value="Transpos_IS5-like"/>
</dbReference>
<accession>W6QX00</accession>
<dbReference type="RefSeq" id="WP_003460323.1">
    <property type="nucleotide sequence ID" value="NZ_HG916826.1"/>
</dbReference>
<name>W6QX00_ECTO5</name>
<dbReference type="InterPro" id="IPR025668">
    <property type="entry name" value="Tnp_DDE_dom"/>
</dbReference>